<dbReference type="HOGENOM" id="CLU_189352_0_0_1"/>
<proteinExistence type="predicted"/>
<dbReference type="Proteomes" id="UP000054279">
    <property type="component" value="Unassembled WGS sequence"/>
</dbReference>
<feature type="non-terminal residue" evidence="1">
    <location>
        <position position="1"/>
    </location>
</feature>
<evidence type="ECO:0008006" key="3">
    <source>
        <dbReference type="Google" id="ProtNLM"/>
    </source>
</evidence>
<dbReference type="EMBL" id="KN837114">
    <property type="protein sequence ID" value="KIJ45018.1"/>
    <property type="molecule type" value="Genomic_DNA"/>
</dbReference>
<dbReference type="AlphaFoldDB" id="A0A0C9UQ38"/>
<keyword evidence="2" id="KW-1185">Reference proteome</keyword>
<accession>A0A0C9UQ38</accession>
<dbReference type="OrthoDB" id="3036354at2759"/>
<evidence type="ECO:0000313" key="2">
    <source>
        <dbReference type="Proteomes" id="UP000054279"/>
    </source>
</evidence>
<organism evidence="1 2">
    <name type="scientific">Sphaerobolus stellatus (strain SS14)</name>
    <dbReference type="NCBI Taxonomy" id="990650"/>
    <lineage>
        <taxon>Eukaryota</taxon>
        <taxon>Fungi</taxon>
        <taxon>Dikarya</taxon>
        <taxon>Basidiomycota</taxon>
        <taxon>Agaricomycotina</taxon>
        <taxon>Agaricomycetes</taxon>
        <taxon>Phallomycetidae</taxon>
        <taxon>Geastrales</taxon>
        <taxon>Sphaerobolaceae</taxon>
        <taxon>Sphaerobolus</taxon>
    </lineage>
</organism>
<evidence type="ECO:0000313" key="1">
    <source>
        <dbReference type="EMBL" id="KIJ45018.1"/>
    </source>
</evidence>
<gene>
    <name evidence="1" type="ORF">M422DRAFT_30185</name>
</gene>
<sequence>MGFENQPLEILDKVLSNVEHLKEFLSISLTSIRYRNFTIPDHLHYRHLQCDPRNNAVWNSLTERPRLA</sequence>
<reference evidence="1 2" key="1">
    <citation type="submission" date="2014-06" db="EMBL/GenBank/DDBJ databases">
        <title>Evolutionary Origins and Diversification of the Mycorrhizal Mutualists.</title>
        <authorList>
            <consortium name="DOE Joint Genome Institute"/>
            <consortium name="Mycorrhizal Genomics Consortium"/>
            <person name="Kohler A."/>
            <person name="Kuo A."/>
            <person name="Nagy L.G."/>
            <person name="Floudas D."/>
            <person name="Copeland A."/>
            <person name="Barry K.W."/>
            <person name="Cichocki N."/>
            <person name="Veneault-Fourrey C."/>
            <person name="LaButti K."/>
            <person name="Lindquist E.A."/>
            <person name="Lipzen A."/>
            <person name="Lundell T."/>
            <person name="Morin E."/>
            <person name="Murat C."/>
            <person name="Riley R."/>
            <person name="Ohm R."/>
            <person name="Sun H."/>
            <person name="Tunlid A."/>
            <person name="Henrissat B."/>
            <person name="Grigoriev I.V."/>
            <person name="Hibbett D.S."/>
            <person name="Martin F."/>
        </authorList>
    </citation>
    <scope>NUCLEOTIDE SEQUENCE [LARGE SCALE GENOMIC DNA]</scope>
    <source>
        <strain evidence="1 2">SS14</strain>
    </source>
</reference>
<protein>
    <recommendedName>
        <fullName evidence="3">F-box domain-containing protein</fullName>
    </recommendedName>
</protein>
<name>A0A0C9UQ38_SPHS4</name>